<proteinExistence type="predicted"/>
<name>A0A2T2P174_CORCC</name>
<feature type="compositionally biased region" description="Polar residues" evidence="1">
    <location>
        <begin position="1"/>
        <end position="11"/>
    </location>
</feature>
<accession>A0A2T2P174</accession>
<feature type="region of interest" description="Disordered" evidence="1">
    <location>
        <begin position="1"/>
        <end position="45"/>
    </location>
</feature>
<feature type="region of interest" description="Disordered" evidence="1">
    <location>
        <begin position="868"/>
        <end position="914"/>
    </location>
</feature>
<feature type="domain" description="DUF7605" evidence="2">
    <location>
        <begin position="679"/>
        <end position="830"/>
    </location>
</feature>
<sequence length="1019" mass="113531">MATCTTMTSQDPVPRTPTPTSTSTFQVVGMQDSSSPTTPSSQTFPDWQHVSVNVISPSTASHHSMFLDEDEEDEACLSPKLALFTSNLPIIEPPEEDSFEALTTLISPSAPVQYPGDELIYDIATEERPEERFFDQEFQDSLKTTKKEIKNISLAIWGCSASHQQGSDLYALKEWARELSEFEPSMRKTLGIVGASKTGKSSVINSLLDQPHLTFATSAQHHSSSVITEYRYRPAHYNEPFAIEVDYLAAEEIRELLGELLKTFRACYVPTFHRDVEDIEERRQIRSRSERAWHTLQSICKEQSFFTKELLVNFTGSEVHLVDTLLQWANETLVQRPGGPESQTWSTTAFTVEECADKLDVFIGKSTFHDLPVLWPFIRIVRVYLRAAILQSGVVLADCPAPYDLDFAQACATERYLRKCHEVFAVTTMNKAASDASIADVISRNGRHRPLRIICTQSEDLQALSVERTDPEVSSQVRAWRQQIETLHKQTKRLEAQRRNAIAGALEEETKSKDMTDEIEFGLKKFLVERRNFQVATQLIEKYANRVQSGDLKVFCVSNQDYFNHRWDEKTRAQSRLDLSGIVNLRRYCHSIPAAGQFESASVFIQNEVPAFLGSLHQWAAGSVDAAGAETGSDVPKLMQELEKHVMKNLILPSAHFHTTRSNLEQEFAASIVQPIRENRSEWRNAAFELSKEWSKWPADSYQAFCRHQGTHTTPATGTRNWNEELIAPMRMQLQSNWGFFQESIEENEQELITSISKVFHELHERLQSSLPPVPFLSTLHPRLATLTHHIRTTTTTLLDASLALESDTLYGHSTSPIAILMAPAYHSAINPIVPAFVPLPPSPPPPPFTSPTSPTLHHSGVVTATATATATAPSPHPPSPQFPIHGPGSMAAAAAAAEPCIPPPPPTPTRGPSLALLHSTRAALLTSHIASARLFPRIAAHAEVRFGVLLSRAFEGLMAEVGREVERLVRDLQILGGSVKMGGRGREAGRAFRERVLVRVRGAEGVVAEMGRRVGGRR</sequence>
<evidence type="ECO:0000313" key="4">
    <source>
        <dbReference type="Proteomes" id="UP000240883"/>
    </source>
</evidence>
<dbReference type="PANTHER" id="PTHR36681">
    <property type="entry name" value="NUCLEAR GTPASE, GERMINAL CENTER-ASSOCIATED, TANDEM DUPLICATE 3"/>
    <property type="match status" value="1"/>
</dbReference>
<reference evidence="3 4" key="1">
    <citation type="journal article" date="2018" name="Front. Microbiol.">
        <title>Genome-Wide Analysis of Corynespora cassiicola Leaf Fall Disease Putative Effectors.</title>
        <authorList>
            <person name="Lopez D."/>
            <person name="Ribeiro S."/>
            <person name="Label P."/>
            <person name="Fumanal B."/>
            <person name="Venisse J.S."/>
            <person name="Kohler A."/>
            <person name="de Oliveira R.R."/>
            <person name="Labutti K."/>
            <person name="Lipzen A."/>
            <person name="Lail K."/>
            <person name="Bauer D."/>
            <person name="Ohm R.A."/>
            <person name="Barry K.W."/>
            <person name="Spatafora J."/>
            <person name="Grigoriev I.V."/>
            <person name="Martin F.M."/>
            <person name="Pujade-Renaud V."/>
        </authorList>
    </citation>
    <scope>NUCLEOTIDE SEQUENCE [LARGE SCALE GENOMIC DNA]</scope>
    <source>
        <strain evidence="3 4">Philippines</strain>
    </source>
</reference>
<feature type="compositionally biased region" description="Pro residues" evidence="1">
    <location>
        <begin position="901"/>
        <end position="910"/>
    </location>
</feature>
<dbReference type="SUPFAM" id="SSF52540">
    <property type="entry name" value="P-loop containing nucleoside triphosphate hydrolases"/>
    <property type="match status" value="1"/>
</dbReference>
<dbReference type="OrthoDB" id="3598281at2759"/>
<dbReference type="AlphaFoldDB" id="A0A2T2P174"/>
<dbReference type="PANTHER" id="PTHR36681:SF3">
    <property type="entry name" value="NUCLEAR GTPASE, GERMINAL CENTER-ASSOCIATED, TANDEM DUPLICATE 3"/>
    <property type="match status" value="1"/>
</dbReference>
<dbReference type="InterPro" id="IPR027417">
    <property type="entry name" value="P-loop_NTPase"/>
</dbReference>
<dbReference type="EMBL" id="KZ678131">
    <property type="protein sequence ID" value="PSN71098.1"/>
    <property type="molecule type" value="Genomic_DNA"/>
</dbReference>
<organism evidence="3 4">
    <name type="scientific">Corynespora cassiicola Philippines</name>
    <dbReference type="NCBI Taxonomy" id="1448308"/>
    <lineage>
        <taxon>Eukaryota</taxon>
        <taxon>Fungi</taxon>
        <taxon>Dikarya</taxon>
        <taxon>Ascomycota</taxon>
        <taxon>Pezizomycotina</taxon>
        <taxon>Dothideomycetes</taxon>
        <taxon>Pleosporomycetidae</taxon>
        <taxon>Pleosporales</taxon>
        <taxon>Corynesporascaceae</taxon>
        <taxon>Corynespora</taxon>
    </lineage>
</organism>
<evidence type="ECO:0000256" key="1">
    <source>
        <dbReference type="SAM" id="MobiDB-lite"/>
    </source>
</evidence>
<keyword evidence="4" id="KW-1185">Reference proteome</keyword>
<dbReference type="Pfam" id="PF24564">
    <property type="entry name" value="DUF7605"/>
    <property type="match status" value="1"/>
</dbReference>
<protein>
    <recommendedName>
        <fullName evidence="2">DUF7605 domain-containing protein</fullName>
    </recommendedName>
</protein>
<gene>
    <name evidence="3" type="ORF">BS50DRAFT_631118</name>
</gene>
<dbReference type="InterPro" id="IPR056024">
    <property type="entry name" value="DUF7605"/>
</dbReference>
<dbReference type="STRING" id="1448308.A0A2T2P174"/>
<evidence type="ECO:0000313" key="3">
    <source>
        <dbReference type="EMBL" id="PSN71098.1"/>
    </source>
</evidence>
<evidence type="ECO:0000259" key="2">
    <source>
        <dbReference type="Pfam" id="PF24564"/>
    </source>
</evidence>
<dbReference type="Proteomes" id="UP000240883">
    <property type="component" value="Unassembled WGS sequence"/>
</dbReference>
<dbReference type="Gene3D" id="3.40.50.300">
    <property type="entry name" value="P-loop containing nucleotide triphosphate hydrolases"/>
    <property type="match status" value="1"/>
</dbReference>